<dbReference type="PANTHER" id="PTHR30570:SF1">
    <property type="entry name" value="PHOSPHATE-BINDING PROTEIN PSTS"/>
    <property type="match status" value="1"/>
</dbReference>
<dbReference type="InterPro" id="IPR024370">
    <property type="entry name" value="PBP_domain"/>
</dbReference>
<comment type="caution">
    <text evidence="6">The sequence shown here is derived from an EMBL/GenBank/DDBJ whole genome shotgun (WGS) entry which is preliminary data.</text>
</comment>
<feature type="signal peptide" evidence="4">
    <location>
        <begin position="1"/>
        <end position="18"/>
    </location>
</feature>
<dbReference type="InterPro" id="IPR011862">
    <property type="entry name" value="Phos-bd"/>
</dbReference>
<gene>
    <name evidence="6" type="ORF">DO97_11430</name>
</gene>
<evidence type="ECO:0000256" key="2">
    <source>
        <dbReference type="ARBA" id="ARBA00022448"/>
    </source>
</evidence>
<dbReference type="STRING" id="1497020.DO97_11430"/>
<evidence type="ECO:0000313" key="7">
    <source>
        <dbReference type="Proteomes" id="UP000030170"/>
    </source>
</evidence>
<protein>
    <recommendedName>
        <fullName evidence="4">Phosphate-binding protein</fullName>
    </recommendedName>
</protein>
<evidence type="ECO:0000259" key="5">
    <source>
        <dbReference type="Pfam" id="PF12849"/>
    </source>
</evidence>
<evidence type="ECO:0000313" key="6">
    <source>
        <dbReference type="EMBL" id="KGF72237.1"/>
    </source>
</evidence>
<evidence type="ECO:0000256" key="3">
    <source>
        <dbReference type="ARBA" id="ARBA00022729"/>
    </source>
</evidence>
<sequence length="341" mass="37541">MNAVVKNAALALGMPAIAAGLTAFLISQTVAQSRAVIKVDGSSTVYPISQAIVKAFQKTPNGKQVQISVEQSGTTGGFRKFCAGQTDISDASRPILAPEMERCRKNGVPYMEFPVAFDALTVVVNPKNTWADHITLAELRKMWEPAAQGTITRWRQVRSNWPDQPLKLFGPGKDSGTFDYFTEAVMGKVDASRNDYVASEDDQVLVRGVSQDPNALGYFGYAYYLAHQKNLKALAIDSGKGPVLPSAATVERNQYQPLARPLFIYVNARSAQVKPEVRAFTEFYLKNVENLVSSVGYIPLPAEGYHIARVHFYRGKIGTVFAGKSQQNLTIRELLRKQAQF</sequence>
<dbReference type="PANTHER" id="PTHR30570">
    <property type="entry name" value="PERIPLASMIC PHOSPHATE BINDING COMPONENT OF PHOSPHATE ABC TRANSPORTER"/>
    <property type="match status" value="1"/>
</dbReference>
<evidence type="ECO:0000256" key="4">
    <source>
        <dbReference type="RuleBase" id="RU367119"/>
    </source>
</evidence>
<name>A0A098TK71_9CYAN</name>
<keyword evidence="3 4" id="KW-0732">Signal</keyword>
<dbReference type="CDD" id="cd13654">
    <property type="entry name" value="PBP2_phosphate_like_2"/>
    <property type="match status" value="1"/>
</dbReference>
<evidence type="ECO:0000256" key="1">
    <source>
        <dbReference type="ARBA" id="ARBA00008725"/>
    </source>
</evidence>
<dbReference type="FunFam" id="3.40.190.10:FF:000156">
    <property type="entry name" value="Phosphate ABC transporter, phosphate-binding protein"/>
    <property type="match status" value="1"/>
</dbReference>
<organism evidence="6 7">
    <name type="scientific">Neosynechococcus sphagnicola sy1</name>
    <dbReference type="NCBI Taxonomy" id="1497020"/>
    <lineage>
        <taxon>Bacteria</taxon>
        <taxon>Bacillati</taxon>
        <taxon>Cyanobacteriota</taxon>
        <taxon>Cyanophyceae</taxon>
        <taxon>Neosynechococcales</taxon>
        <taxon>Neosynechococcaceae</taxon>
        <taxon>Neosynechococcus</taxon>
    </lineage>
</organism>
<dbReference type="InterPro" id="IPR050811">
    <property type="entry name" value="Phosphate_ABC_transporter"/>
</dbReference>
<dbReference type="GO" id="GO:0042301">
    <property type="term" value="F:phosphate ion binding"/>
    <property type="evidence" value="ECO:0007669"/>
    <property type="project" value="UniProtKB-UniRule"/>
</dbReference>
<reference evidence="6 7" key="1">
    <citation type="journal article" date="2014" name="Mol. Ecol.">
        <title>Evolution of Synechococcus.</title>
        <authorList>
            <person name="Dvorak P."/>
            <person name="Casamatta D."/>
            <person name="Hasler P."/>
            <person name="Poulickova A."/>
            <person name="Ondrej V."/>
            <person name="Sanges R."/>
        </authorList>
    </citation>
    <scope>NUCLEOTIDE SEQUENCE [LARGE SCALE GENOMIC DNA]</scope>
    <source>
        <strain evidence="6 7">CAUP A 1101</strain>
    </source>
</reference>
<dbReference type="AlphaFoldDB" id="A0A098TK71"/>
<dbReference type="OrthoDB" id="9790048at2"/>
<dbReference type="RefSeq" id="WP_036534499.1">
    <property type="nucleotide sequence ID" value="NZ_JJML01000033.1"/>
</dbReference>
<feature type="domain" description="PBP" evidence="5">
    <location>
        <begin position="31"/>
        <end position="286"/>
    </location>
</feature>
<dbReference type="EMBL" id="JJML01000033">
    <property type="protein sequence ID" value="KGF72237.1"/>
    <property type="molecule type" value="Genomic_DNA"/>
</dbReference>
<accession>A0A098TK71</accession>
<feature type="chain" id="PRO_5027164711" description="Phosphate-binding protein" evidence="4">
    <location>
        <begin position="19"/>
        <end position="341"/>
    </location>
</feature>
<dbReference type="Gene3D" id="3.40.190.10">
    <property type="entry name" value="Periplasmic binding protein-like II"/>
    <property type="match status" value="2"/>
</dbReference>
<comment type="similarity">
    <text evidence="1 4">Belongs to the PstS family.</text>
</comment>
<dbReference type="GO" id="GO:0006817">
    <property type="term" value="P:phosphate ion transport"/>
    <property type="evidence" value="ECO:0007669"/>
    <property type="project" value="UniProtKB-UniRule"/>
</dbReference>
<comment type="function">
    <text evidence="4">Involved in the system for phosphate transport across the cytoplasmic membrane.</text>
</comment>
<dbReference type="Proteomes" id="UP000030170">
    <property type="component" value="Unassembled WGS sequence"/>
</dbReference>
<keyword evidence="4" id="KW-0592">Phosphate transport</keyword>
<dbReference type="NCBIfam" id="TIGR02136">
    <property type="entry name" value="ptsS_2"/>
    <property type="match status" value="1"/>
</dbReference>
<dbReference type="SUPFAM" id="SSF53850">
    <property type="entry name" value="Periplasmic binding protein-like II"/>
    <property type="match status" value="1"/>
</dbReference>
<keyword evidence="7" id="KW-1185">Reference proteome</keyword>
<proteinExistence type="inferred from homology"/>
<dbReference type="Pfam" id="PF12849">
    <property type="entry name" value="PBP_like_2"/>
    <property type="match status" value="1"/>
</dbReference>
<keyword evidence="2 4" id="KW-0813">Transport</keyword>